<evidence type="ECO:0000313" key="3">
    <source>
        <dbReference type="EMBL" id="KAF4087186.1"/>
    </source>
</evidence>
<keyword evidence="4" id="KW-1185">Reference proteome</keyword>
<dbReference type="AlphaFoldDB" id="A0A7J6AX40"/>
<dbReference type="InterPro" id="IPR031380">
    <property type="entry name" value="SIX6OS1"/>
</dbReference>
<feature type="compositionally biased region" description="Basic and acidic residues" evidence="2">
    <location>
        <begin position="170"/>
        <end position="183"/>
    </location>
</feature>
<dbReference type="GO" id="GO:0000801">
    <property type="term" value="C:central element"/>
    <property type="evidence" value="ECO:0007669"/>
    <property type="project" value="TreeGrafter"/>
</dbReference>
<evidence type="ECO:0000256" key="1">
    <source>
        <dbReference type="SAM" id="Coils"/>
    </source>
</evidence>
<feature type="compositionally biased region" description="Basic and acidic residues" evidence="2">
    <location>
        <begin position="223"/>
        <end position="233"/>
    </location>
</feature>
<feature type="compositionally biased region" description="Low complexity" evidence="2">
    <location>
        <begin position="413"/>
        <end position="426"/>
    </location>
</feature>
<feature type="compositionally biased region" description="Polar residues" evidence="2">
    <location>
        <begin position="184"/>
        <end position="211"/>
    </location>
</feature>
<comment type="caution">
    <text evidence="3">The sequence shown here is derived from an EMBL/GenBank/DDBJ whole genome shotgun (WGS) entry which is preliminary data.</text>
</comment>
<organism evidence="3 4">
    <name type="scientific">Ameiurus melas</name>
    <name type="common">Black bullhead</name>
    <name type="synonym">Silurus melas</name>
    <dbReference type="NCBI Taxonomy" id="219545"/>
    <lineage>
        <taxon>Eukaryota</taxon>
        <taxon>Metazoa</taxon>
        <taxon>Chordata</taxon>
        <taxon>Craniata</taxon>
        <taxon>Vertebrata</taxon>
        <taxon>Euteleostomi</taxon>
        <taxon>Actinopterygii</taxon>
        <taxon>Neopterygii</taxon>
        <taxon>Teleostei</taxon>
        <taxon>Ostariophysi</taxon>
        <taxon>Siluriformes</taxon>
        <taxon>Ictaluridae</taxon>
        <taxon>Ameiurus</taxon>
    </lineage>
</organism>
<dbReference type="GO" id="GO:0007129">
    <property type="term" value="P:homologous chromosome pairing at meiosis"/>
    <property type="evidence" value="ECO:0007669"/>
    <property type="project" value="TreeGrafter"/>
</dbReference>
<dbReference type="Proteomes" id="UP000593565">
    <property type="component" value="Unassembled WGS sequence"/>
</dbReference>
<gene>
    <name evidence="3" type="ORF">AMELA_G00092710</name>
</gene>
<feature type="compositionally biased region" description="Acidic residues" evidence="2">
    <location>
        <begin position="290"/>
        <end position="313"/>
    </location>
</feature>
<feature type="coiled-coil region" evidence="1">
    <location>
        <begin position="46"/>
        <end position="112"/>
    </location>
</feature>
<evidence type="ECO:0000313" key="4">
    <source>
        <dbReference type="Proteomes" id="UP000593565"/>
    </source>
</evidence>
<dbReference type="EMBL" id="JAAGNN010000007">
    <property type="protein sequence ID" value="KAF4087186.1"/>
    <property type="molecule type" value="Genomic_DNA"/>
</dbReference>
<dbReference type="PANTHER" id="PTHR35449">
    <property type="entry name" value="PROTEIN SIX6OS1"/>
    <property type="match status" value="1"/>
</dbReference>
<dbReference type="PANTHER" id="PTHR35449:SF1">
    <property type="entry name" value="PROTEIN SIX6OS1"/>
    <property type="match status" value="1"/>
</dbReference>
<feature type="region of interest" description="Disordered" evidence="2">
    <location>
        <begin position="170"/>
        <end position="324"/>
    </location>
</feature>
<feature type="coiled-coil region" evidence="1">
    <location>
        <begin position="136"/>
        <end position="170"/>
    </location>
</feature>
<keyword evidence="1" id="KW-0175">Coiled coil</keyword>
<dbReference type="GO" id="GO:0048477">
    <property type="term" value="P:oogenesis"/>
    <property type="evidence" value="ECO:0007669"/>
    <property type="project" value="TreeGrafter"/>
</dbReference>
<dbReference type="Pfam" id="PF15676">
    <property type="entry name" value="S6OS1"/>
    <property type="match status" value="1"/>
</dbReference>
<reference evidence="3 4" key="1">
    <citation type="submission" date="2020-02" db="EMBL/GenBank/DDBJ databases">
        <title>A chromosome-scale genome assembly of the black bullhead catfish (Ameiurus melas).</title>
        <authorList>
            <person name="Wen M."/>
            <person name="Zham M."/>
            <person name="Cabau C."/>
            <person name="Klopp C."/>
            <person name="Donnadieu C."/>
            <person name="Roques C."/>
            <person name="Bouchez O."/>
            <person name="Lampietro C."/>
            <person name="Jouanno E."/>
            <person name="Herpin A."/>
            <person name="Louis A."/>
            <person name="Berthelot C."/>
            <person name="Parey E."/>
            <person name="Roest-Crollius H."/>
            <person name="Braasch I."/>
            <person name="Postlethwait J."/>
            <person name="Robinson-Rechavi M."/>
            <person name="Echchiki A."/>
            <person name="Begum T."/>
            <person name="Montfort J."/>
            <person name="Schartl M."/>
            <person name="Bobe J."/>
            <person name="Guiguen Y."/>
        </authorList>
    </citation>
    <scope>NUCLEOTIDE SEQUENCE [LARGE SCALE GENOMIC DNA]</scope>
    <source>
        <strain evidence="3">M_S1</strain>
        <tissue evidence="3">Blood</tissue>
    </source>
</reference>
<proteinExistence type="predicted"/>
<dbReference type="GO" id="GO:0010705">
    <property type="term" value="P:meiotic DNA double-strand break processing involved in reciprocal meiotic recombination"/>
    <property type="evidence" value="ECO:0007669"/>
    <property type="project" value="TreeGrafter"/>
</dbReference>
<sequence length="442" mass="50235">MDDQTDLDNLLLQLALETRELAQKKVDLTQQIQICKEDIQEKKKCIAETHKTIKKLDEDIQRKQNTVNCYKGNVKSLRGTSDLLLQYEKMLEAELERRQENYNEDMKTFQERMENYWKIFQQYKEEYLQNPLATKLLKIQAENEEIEKRIRAKEEEMNAKEKELKALQADHETCDSVQKHLESTEQQAPPSESDAQSEVDMTSHQDSQLQDTETEQEDVQIEMGEKALEKNQDQADGGDESNSSEVGVIGSTVWTHSEIRGEQSQGADQNEQEYAVEADLNMNTSCGSDALEEMMEAEEQQESAEATVEEDVNEGAVCPPSTPVPRPFCLISPSTSHGGQEGRETPSFVFSMNSGPNSPTFSDFDCNFEVERRQREASPFTFSSSYFSKKSPEMGLPGFLFDESESRTEEEFPFSFSSKSPQPKESGGTGDAFPFSFSFGKF</sequence>
<accession>A0A7J6AX40</accession>
<name>A0A7J6AX40_AMEME</name>
<dbReference type="GO" id="GO:0007283">
    <property type="term" value="P:spermatogenesis"/>
    <property type="evidence" value="ECO:0007669"/>
    <property type="project" value="TreeGrafter"/>
</dbReference>
<feature type="region of interest" description="Disordered" evidence="2">
    <location>
        <begin position="405"/>
        <end position="442"/>
    </location>
</feature>
<evidence type="ECO:0000256" key="2">
    <source>
        <dbReference type="SAM" id="MobiDB-lite"/>
    </source>
</evidence>
<protein>
    <submittedName>
        <fullName evidence="3">Uncharacterized protein</fullName>
    </submittedName>
</protein>